<sequence length="349" mass="38252">MTDVKLIIGQRLFAPLDKQAFRLLGSRGENRLERRVWDAHADVLWRIAAERVDFYGSTSSLAAGWHRLVQGGVKVLGFPLFVPPDRPAAEGWNMLLTQAASFHDRIVGDGERVRPLLYREDVALAEKSQTIYGLLCLEGCSALEGSVERLSLCMHLGVRVVGLTWNEANELADGVGEPRGGGLTALGRRFVREVWQRSGVVDVAHLGEAAFWDVLREARGPVVCTHAGIKAVWPHRRNLSDGQLKALAELGGVLGIAFVPAFLGPKGGLDDLLRHIEHALEVAGDRHVAFGSDFDGTDEVLEGMETAAQYPALERALNARFGEETARRLLWDNWRDLFDQALAPGPSGT</sequence>
<dbReference type="PANTHER" id="PTHR10443:SF12">
    <property type="entry name" value="DIPEPTIDASE"/>
    <property type="match status" value="1"/>
</dbReference>
<dbReference type="Pfam" id="PF01244">
    <property type="entry name" value="Peptidase_M19"/>
    <property type="match status" value="1"/>
</dbReference>
<reference evidence="2" key="1">
    <citation type="submission" date="2017-11" db="EMBL/GenBank/DDBJ databases">
        <title>Complete Genome Sequence of Kyrpidia sp. Strain EA-1, a thermophilic, hydrogen-oxidizing Bacterium, isolated from the Azores.</title>
        <authorList>
            <person name="Reiner J.E."/>
            <person name="Lapp C.J."/>
            <person name="Bunk B."/>
            <person name="Gescher J."/>
        </authorList>
    </citation>
    <scope>NUCLEOTIDE SEQUENCE [LARGE SCALE GENOMIC DNA]</scope>
    <source>
        <strain evidence="2">EA-1</strain>
    </source>
</reference>
<evidence type="ECO:0000313" key="1">
    <source>
        <dbReference type="EMBL" id="ATY84936.1"/>
    </source>
</evidence>
<dbReference type="PANTHER" id="PTHR10443">
    <property type="entry name" value="MICROSOMAL DIPEPTIDASE"/>
    <property type="match status" value="1"/>
</dbReference>
<dbReference type="AlphaFoldDB" id="A0A2K8N6I3"/>
<dbReference type="PROSITE" id="PS51365">
    <property type="entry name" value="RENAL_DIPEPTIDASE_2"/>
    <property type="match status" value="1"/>
</dbReference>
<dbReference type="GO" id="GO:0070573">
    <property type="term" value="F:metallodipeptidase activity"/>
    <property type="evidence" value="ECO:0007669"/>
    <property type="project" value="InterPro"/>
</dbReference>
<gene>
    <name evidence="1" type="ORF">CVV65_08370</name>
</gene>
<proteinExistence type="predicted"/>
<evidence type="ECO:0000313" key="2">
    <source>
        <dbReference type="Proteomes" id="UP000231932"/>
    </source>
</evidence>
<protein>
    <recommendedName>
        <fullName evidence="3">Membrane dipeptidase</fullName>
    </recommendedName>
</protein>
<dbReference type="EMBL" id="CP024955">
    <property type="protein sequence ID" value="ATY84936.1"/>
    <property type="molecule type" value="Genomic_DNA"/>
</dbReference>
<dbReference type="SUPFAM" id="SSF51556">
    <property type="entry name" value="Metallo-dependent hydrolases"/>
    <property type="match status" value="1"/>
</dbReference>
<dbReference type="Gene3D" id="3.20.20.140">
    <property type="entry name" value="Metal-dependent hydrolases"/>
    <property type="match status" value="1"/>
</dbReference>
<accession>A0A2K8N6I3</accession>
<dbReference type="InterPro" id="IPR032466">
    <property type="entry name" value="Metal_Hydrolase"/>
</dbReference>
<dbReference type="GO" id="GO:0006508">
    <property type="term" value="P:proteolysis"/>
    <property type="evidence" value="ECO:0007669"/>
    <property type="project" value="InterPro"/>
</dbReference>
<evidence type="ECO:0008006" key="3">
    <source>
        <dbReference type="Google" id="ProtNLM"/>
    </source>
</evidence>
<dbReference type="Proteomes" id="UP000231932">
    <property type="component" value="Chromosome"/>
</dbReference>
<dbReference type="InterPro" id="IPR008257">
    <property type="entry name" value="Pept_M19"/>
</dbReference>
<keyword evidence="2" id="KW-1185">Reference proteome</keyword>
<dbReference type="KEGG" id="kyr:CVV65_08370"/>
<organism evidence="1 2">
    <name type="scientific">Kyrpidia spormannii</name>
    <dbReference type="NCBI Taxonomy" id="2055160"/>
    <lineage>
        <taxon>Bacteria</taxon>
        <taxon>Bacillati</taxon>
        <taxon>Bacillota</taxon>
        <taxon>Bacilli</taxon>
        <taxon>Bacillales</taxon>
        <taxon>Alicyclobacillaceae</taxon>
        <taxon>Kyrpidia</taxon>
    </lineage>
</organism>
<name>A0A2K8N6I3_9BACL</name>